<sequence length="390" mass="41663">MAADEPRAPGAGGDASRPSGDTIHNAIEWFTKDRTRTRQSIEHPDGAIAPGRLLESARFDVQVNGLLDGRASEQAQALVHAQAEWLIRQMPSNHQPLSLDSAQQAGRAWGILITSDTDVLPDQDVLAEVRKRTGISKRAAEEIRYQARSTSASYNRADMLIPYDNAPDEVLSADWNRLAACGPELPEAAERTQDVLELLTARATGTDDHDWMEATAQHAAQVYASVIRAQPLLAVVAAVIPRRSHPDAEADQARLVELAQQGHLGIAATAAARARAVQEWVGPAEAAVPDRTRTVEAGAPGARTLRELNEALATLDPGLASSAFTALDPERVAEVVDAIGQLSARMRTVFRTASAASPASREQSAPQRPQHQQPPTPGQNPGGTTPRAGP</sequence>
<proteinExistence type="predicted"/>
<dbReference type="Proteomes" id="UP001221150">
    <property type="component" value="Unassembled WGS sequence"/>
</dbReference>
<reference evidence="2 3" key="1">
    <citation type="submission" date="2023-03" db="EMBL/GenBank/DDBJ databases">
        <title>Draft genome sequence of Streptomyces sp. K1PA1 isolated from peat swamp forest in Thailand.</title>
        <authorList>
            <person name="Klaysubun C."/>
            <person name="Duangmal K."/>
        </authorList>
    </citation>
    <scope>NUCLEOTIDE SEQUENCE [LARGE SCALE GENOMIC DNA]</scope>
    <source>
        <strain evidence="2 3">K1PA1</strain>
    </source>
</reference>
<gene>
    <name evidence="2" type="ORF">P3H78_32170</name>
</gene>
<keyword evidence="3" id="KW-1185">Reference proteome</keyword>
<evidence type="ECO:0000256" key="1">
    <source>
        <dbReference type="SAM" id="MobiDB-lite"/>
    </source>
</evidence>
<comment type="caution">
    <text evidence="2">The sequence shown here is derived from an EMBL/GenBank/DDBJ whole genome shotgun (WGS) entry which is preliminary data.</text>
</comment>
<feature type="region of interest" description="Disordered" evidence="1">
    <location>
        <begin position="1"/>
        <end position="22"/>
    </location>
</feature>
<feature type="region of interest" description="Disordered" evidence="1">
    <location>
        <begin position="352"/>
        <end position="390"/>
    </location>
</feature>
<dbReference type="RefSeq" id="WP_276112721.1">
    <property type="nucleotide sequence ID" value="NZ_JARJBB010000047.1"/>
</dbReference>
<protein>
    <submittedName>
        <fullName evidence="2">Uncharacterized protein</fullName>
    </submittedName>
</protein>
<name>A0ABT6AEV5_9ACTN</name>
<dbReference type="EMBL" id="JARJBB010000047">
    <property type="protein sequence ID" value="MDF3303181.1"/>
    <property type="molecule type" value="Genomic_DNA"/>
</dbReference>
<evidence type="ECO:0000313" key="3">
    <source>
        <dbReference type="Proteomes" id="UP001221150"/>
    </source>
</evidence>
<feature type="compositionally biased region" description="Polar residues" evidence="1">
    <location>
        <begin position="354"/>
        <end position="365"/>
    </location>
</feature>
<accession>A0ABT6AEV5</accession>
<evidence type="ECO:0000313" key="2">
    <source>
        <dbReference type="EMBL" id="MDF3303181.1"/>
    </source>
</evidence>
<organism evidence="2 3">
    <name type="scientific">Streptomyces tropicalis</name>
    <dbReference type="NCBI Taxonomy" id="3034234"/>
    <lineage>
        <taxon>Bacteria</taxon>
        <taxon>Bacillati</taxon>
        <taxon>Actinomycetota</taxon>
        <taxon>Actinomycetes</taxon>
        <taxon>Kitasatosporales</taxon>
        <taxon>Streptomycetaceae</taxon>
        <taxon>Streptomyces</taxon>
    </lineage>
</organism>